<evidence type="ECO:0000313" key="3">
    <source>
        <dbReference type="Proteomes" id="UP000078090"/>
    </source>
</evidence>
<dbReference type="CDD" id="cd02440">
    <property type="entry name" value="AdoMet_MTases"/>
    <property type="match status" value="1"/>
</dbReference>
<dbReference type="EMBL" id="LUUG01000123">
    <property type="protein sequence ID" value="OAH97209.1"/>
    <property type="molecule type" value="Genomic_DNA"/>
</dbReference>
<keyword evidence="2" id="KW-0489">Methyltransferase</keyword>
<dbReference type="Proteomes" id="UP000078090">
    <property type="component" value="Unassembled WGS sequence"/>
</dbReference>
<proteinExistence type="predicted"/>
<dbReference type="AlphaFoldDB" id="A0A177LW81"/>
<protein>
    <submittedName>
        <fullName evidence="2">Methyltransferase</fullName>
    </submittedName>
</protein>
<dbReference type="GO" id="GO:0008168">
    <property type="term" value="F:methyltransferase activity"/>
    <property type="evidence" value="ECO:0007669"/>
    <property type="project" value="UniProtKB-KW"/>
</dbReference>
<dbReference type="GO" id="GO:0032259">
    <property type="term" value="P:methylation"/>
    <property type="evidence" value="ECO:0007669"/>
    <property type="project" value="UniProtKB-KW"/>
</dbReference>
<evidence type="ECO:0000256" key="1">
    <source>
        <dbReference type="SAM" id="MobiDB-lite"/>
    </source>
</evidence>
<dbReference type="SUPFAM" id="SSF53335">
    <property type="entry name" value="S-adenosyl-L-methionine-dependent methyltransferases"/>
    <property type="match status" value="1"/>
</dbReference>
<evidence type="ECO:0000313" key="2">
    <source>
        <dbReference type="EMBL" id="OAH97209.1"/>
    </source>
</evidence>
<reference evidence="2 3" key="1">
    <citation type="submission" date="2016-03" db="EMBL/GenBank/DDBJ databases">
        <authorList>
            <person name="Ploux O."/>
        </authorList>
    </citation>
    <scope>NUCLEOTIDE SEQUENCE [LARGE SCALE GENOMIC DNA]</scope>
    <source>
        <strain evidence="2 3">R-45363</strain>
    </source>
</reference>
<gene>
    <name evidence="2" type="ORF">A1332_22010</name>
</gene>
<dbReference type="Pfam" id="PF13489">
    <property type="entry name" value="Methyltransf_23"/>
    <property type="match status" value="1"/>
</dbReference>
<dbReference type="Gene3D" id="3.40.50.150">
    <property type="entry name" value="Vaccinia Virus protein VP39"/>
    <property type="match status" value="1"/>
</dbReference>
<dbReference type="OrthoDB" id="9791944at2"/>
<sequence>MPALSCPLCSSSNSRHFHSDSKRDYKRCQNCLLVYVDCTQHLSPSQEKAIYDLHQNAIDDPGYIEFLSRLATPLLERLPNNSEGLDYGCGPGPALANLLKAQGHRISVYDPFYADFPEHLQQAYDFIVCTEVVEHFRAPKREFDTLFALLKPGGWLGIMTKLVIDAEAFAKWHYKNDQTHIAFFSRPTFHWLAAHYHCQIEFIGNDAIILQRNPDHYNG</sequence>
<accession>A0A177LW81</accession>
<dbReference type="InterPro" id="IPR029063">
    <property type="entry name" value="SAM-dependent_MTases_sf"/>
</dbReference>
<feature type="region of interest" description="Disordered" evidence="1">
    <location>
        <begin position="1"/>
        <end position="20"/>
    </location>
</feature>
<keyword evidence="2" id="KW-0808">Transferase</keyword>
<name>A0A177LW81_METMH</name>
<organism evidence="2 3">
    <name type="scientific">Methylomonas methanica</name>
    <dbReference type="NCBI Taxonomy" id="421"/>
    <lineage>
        <taxon>Bacteria</taxon>
        <taxon>Pseudomonadati</taxon>
        <taxon>Pseudomonadota</taxon>
        <taxon>Gammaproteobacteria</taxon>
        <taxon>Methylococcales</taxon>
        <taxon>Methylococcaceae</taxon>
        <taxon>Methylomonas</taxon>
    </lineage>
</organism>
<comment type="caution">
    <text evidence="2">The sequence shown here is derived from an EMBL/GenBank/DDBJ whole genome shotgun (WGS) entry which is preliminary data.</text>
</comment>